<evidence type="ECO:0000256" key="6">
    <source>
        <dbReference type="ARBA" id="ARBA00023136"/>
    </source>
</evidence>
<accession>A0A9P1FXM0</accession>
<evidence type="ECO:0000256" key="4">
    <source>
        <dbReference type="ARBA" id="ARBA00022989"/>
    </source>
</evidence>
<dbReference type="Pfam" id="PF12796">
    <property type="entry name" value="Ank_2"/>
    <property type="match status" value="1"/>
</dbReference>
<dbReference type="Gene3D" id="1.25.40.20">
    <property type="entry name" value="Ankyrin repeat-containing domain"/>
    <property type="match status" value="1"/>
</dbReference>
<evidence type="ECO:0000313" key="10">
    <source>
        <dbReference type="EMBL" id="CAI3990455.1"/>
    </source>
</evidence>
<evidence type="ECO:0000256" key="8">
    <source>
        <dbReference type="RuleBase" id="RU079119"/>
    </source>
</evidence>
<evidence type="ECO:0000259" key="9">
    <source>
        <dbReference type="Pfam" id="PF01529"/>
    </source>
</evidence>
<evidence type="ECO:0000313" key="11">
    <source>
        <dbReference type="EMBL" id="CAL1143830.1"/>
    </source>
</evidence>
<dbReference type="SUPFAM" id="SSF54665">
    <property type="entry name" value="CO dehydrogenase molybdoprotein N-domain-like"/>
    <property type="match status" value="1"/>
</dbReference>
<evidence type="ECO:0000256" key="7">
    <source>
        <dbReference type="PROSITE-ProRule" id="PRU00023"/>
    </source>
</evidence>
<keyword evidence="8" id="KW-0808">Transferase</keyword>
<evidence type="ECO:0000256" key="2">
    <source>
        <dbReference type="ARBA" id="ARBA00022692"/>
    </source>
</evidence>
<dbReference type="Gene3D" id="3.90.1170.50">
    <property type="entry name" value="Aldehyde oxidase/xanthine dehydrogenase, a/b hammerhead"/>
    <property type="match status" value="1"/>
</dbReference>
<dbReference type="InterPro" id="IPR001594">
    <property type="entry name" value="Palmitoyltrfase_DHHC"/>
</dbReference>
<comment type="catalytic activity">
    <reaction evidence="8">
        <text>L-cysteinyl-[protein] + hexadecanoyl-CoA = S-hexadecanoyl-L-cysteinyl-[protein] + CoA</text>
        <dbReference type="Rhea" id="RHEA:36683"/>
        <dbReference type="Rhea" id="RHEA-COMP:10131"/>
        <dbReference type="Rhea" id="RHEA-COMP:11032"/>
        <dbReference type="ChEBI" id="CHEBI:29950"/>
        <dbReference type="ChEBI" id="CHEBI:57287"/>
        <dbReference type="ChEBI" id="CHEBI:57379"/>
        <dbReference type="ChEBI" id="CHEBI:74151"/>
        <dbReference type="EC" id="2.3.1.225"/>
    </reaction>
</comment>
<dbReference type="Proteomes" id="UP001152797">
    <property type="component" value="Unassembled WGS sequence"/>
</dbReference>
<dbReference type="EMBL" id="CAMXCT010001480">
    <property type="protein sequence ID" value="CAI3990455.1"/>
    <property type="molecule type" value="Genomic_DNA"/>
</dbReference>
<keyword evidence="8" id="KW-0012">Acyltransferase</keyword>
<protein>
    <recommendedName>
        <fullName evidence="8">Palmitoyltransferase</fullName>
        <ecNumber evidence="8">2.3.1.225</ecNumber>
    </recommendedName>
</protein>
<feature type="transmembrane region" description="Helical" evidence="8">
    <location>
        <begin position="464"/>
        <end position="485"/>
    </location>
</feature>
<name>A0A9P1FXM0_9DINO</name>
<keyword evidence="6 8" id="KW-0472">Membrane</keyword>
<proteinExistence type="inferred from homology"/>
<feature type="transmembrane region" description="Helical" evidence="8">
    <location>
        <begin position="433"/>
        <end position="452"/>
    </location>
</feature>
<dbReference type="SMART" id="SM00248">
    <property type="entry name" value="ANK"/>
    <property type="match status" value="5"/>
</dbReference>
<sequence>MAAYRQTLAASFLYKFYVATCLDLSKRVGASLPPAPTIAPDEVSAARSFLSEDRPLTHGSQAYVVPSGGLQSTSVMGQDHAPLEEESRAPVGQPLMHRSALPQCTGEAKYTDDMPKLPGTLHGVLVLSERPHAKPHAASSPAKAFKGKGLGYYLDNCDEQIESFFRKTKLETAYLFELAERGKFDRLKGLLDEFPHFWQASEADGTSLLHWAAMRNDAKFLHDLMQRTGLVDAMGPEKQTPLMWAAAAGSVDAMHALIQSAADLTVKDEQGATPLLHAVQHQQHTALMRLLAAGEPKQMVMVSDWKGRNAAHWSAFLGDSTSLKLLAHFDINIHHLDERKNTVLHQAVLGKKPELLEYLMDKGVDPEIHNADGATCLDLARDQGDKSTMSSLERLLKPKGLNAQELAETGSAAFKKRDVTVNSKDPSKILKQYGAGMFWLMCVSITVVEYLLDTRPIIYDLAPNLAVCFEVGTAICLALFLLIALGDPGKVHVLPGRTPGLESYLGLLRQGYSVDAGRLCTTTWLLKDLRTKFDVMTGACIQEFDHFCNFTGCAIGRGNHRSFLLLATIEPCTQLCFLAMCVVVAYRPVGMPQDMDQFFWFPYNMALHLPTAAMQYPFMALVSILNMATVPMVVYLWMTQILMISMNWTVNEHINCTRYSHFWVFDSYGNRSMASPFNKGSTWENWKDFCWHRRRRELGAHASCSSATRKLAMELAKAGAQ</sequence>
<dbReference type="Pfam" id="PF01529">
    <property type="entry name" value="DHHC"/>
    <property type="match status" value="1"/>
</dbReference>
<feature type="repeat" description="ANK" evidence="7">
    <location>
        <begin position="237"/>
        <end position="269"/>
    </location>
</feature>
<feature type="transmembrane region" description="Helical" evidence="8">
    <location>
        <begin position="616"/>
        <end position="638"/>
    </location>
</feature>
<keyword evidence="2 8" id="KW-0812">Transmembrane</keyword>
<dbReference type="InterPro" id="IPR036770">
    <property type="entry name" value="Ankyrin_rpt-contain_sf"/>
</dbReference>
<dbReference type="InterPro" id="IPR002110">
    <property type="entry name" value="Ankyrin_rpt"/>
</dbReference>
<dbReference type="EC" id="2.3.1.225" evidence="8"/>
<dbReference type="SUPFAM" id="SSF48403">
    <property type="entry name" value="Ankyrin repeat"/>
    <property type="match status" value="1"/>
</dbReference>
<dbReference type="InterPro" id="IPR036856">
    <property type="entry name" value="Ald_Oxase/Xan_DH_a/b_sf"/>
</dbReference>
<comment type="subcellular location">
    <subcellularLocation>
        <location evidence="1">Membrane</location>
        <topology evidence="1">Multi-pass membrane protein</topology>
    </subcellularLocation>
</comment>
<organism evidence="10">
    <name type="scientific">Cladocopium goreaui</name>
    <dbReference type="NCBI Taxonomy" id="2562237"/>
    <lineage>
        <taxon>Eukaryota</taxon>
        <taxon>Sar</taxon>
        <taxon>Alveolata</taxon>
        <taxon>Dinophyceae</taxon>
        <taxon>Suessiales</taxon>
        <taxon>Symbiodiniaceae</taxon>
        <taxon>Cladocopium</taxon>
    </lineage>
</organism>
<dbReference type="OrthoDB" id="433708at2759"/>
<evidence type="ECO:0000256" key="5">
    <source>
        <dbReference type="ARBA" id="ARBA00023043"/>
    </source>
</evidence>
<dbReference type="GO" id="GO:0016020">
    <property type="term" value="C:membrane"/>
    <property type="evidence" value="ECO:0007669"/>
    <property type="project" value="UniProtKB-SubCell"/>
</dbReference>
<keyword evidence="3" id="KW-0677">Repeat</keyword>
<evidence type="ECO:0000313" key="12">
    <source>
        <dbReference type="Proteomes" id="UP001152797"/>
    </source>
</evidence>
<comment type="similarity">
    <text evidence="8">Belongs to the DHHC palmitoyltransferase family.</text>
</comment>
<keyword evidence="12" id="KW-1185">Reference proteome</keyword>
<comment type="domain">
    <text evidence="8">The DHHC domain is required for palmitoyltransferase activity.</text>
</comment>
<keyword evidence="5 7" id="KW-0040">ANK repeat</keyword>
<evidence type="ECO:0000256" key="3">
    <source>
        <dbReference type="ARBA" id="ARBA00022737"/>
    </source>
</evidence>
<dbReference type="PANTHER" id="PTHR24161">
    <property type="entry name" value="ANK_REP_REGION DOMAIN-CONTAINING PROTEIN-RELATED"/>
    <property type="match status" value="1"/>
</dbReference>
<reference evidence="10" key="1">
    <citation type="submission" date="2022-10" db="EMBL/GenBank/DDBJ databases">
        <authorList>
            <person name="Chen Y."/>
            <person name="Dougan E. K."/>
            <person name="Chan C."/>
            <person name="Rhodes N."/>
            <person name="Thang M."/>
        </authorList>
    </citation>
    <scope>NUCLEOTIDE SEQUENCE</scope>
</reference>
<dbReference type="AlphaFoldDB" id="A0A9P1FXM0"/>
<dbReference type="PROSITE" id="PS50297">
    <property type="entry name" value="ANK_REP_REGION"/>
    <property type="match status" value="1"/>
</dbReference>
<feature type="repeat" description="ANK" evidence="7">
    <location>
        <begin position="339"/>
        <end position="371"/>
    </location>
</feature>
<evidence type="ECO:0000256" key="1">
    <source>
        <dbReference type="ARBA" id="ARBA00004141"/>
    </source>
</evidence>
<comment type="caution">
    <text evidence="10">The sequence shown here is derived from an EMBL/GenBank/DDBJ whole genome shotgun (WGS) entry which is preliminary data.</text>
</comment>
<dbReference type="GO" id="GO:0019706">
    <property type="term" value="F:protein-cysteine S-palmitoyltransferase activity"/>
    <property type="evidence" value="ECO:0007669"/>
    <property type="project" value="UniProtKB-EC"/>
</dbReference>
<dbReference type="PROSITE" id="PS50088">
    <property type="entry name" value="ANK_REPEAT"/>
    <property type="match status" value="2"/>
</dbReference>
<feature type="domain" description="Palmitoyltransferase DHHC" evidence="9">
    <location>
        <begin position="516"/>
        <end position="655"/>
    </location>
</feature>
<gene>
    <name evidence="10" type="ORF">C1SCF055_LOCUS17441</name>
</gene>
<reference evidence="11" key="2">
    <citation type="submission" date="2024-04" db="EMBL/GenBank/DDBJ databases">
        <authorList>
            <person name="Chen Y."/>
            <person name="Shah S."/>
            <person name="Dougan E. K."/>
            <person name="Thang M."/>
            <person name="Chan C."/>
        </authorList>
    </citation>
    <scope>NUCLEOTIDE SEQUENCE [LARGE SCALE GENOMIC DNA]</scope>
</reference>
<dbReference type="PROSITE" id="PS50216">
    <property type="entry name" value="DHHC"/>
    <property type="match status" value="1"/>
</dbReference>
<dbReference type="Pfam" id="PF13857">
    <property type="entry name" value="Ank_5"/>
    <property type="match status" value="1"/>
</dbReference>
<dbReference type="EMBL" id="CAMXCT020001480">
    <property type="protein sequence ID" value="CAL1143830.1"/>
    <property type="molecule type" value="Genomic_DNA"/>
</dbReference>
<keyword evidence="4 8" id="KW-1133">Transmembrane helix</keyword>
<dbReference type="PANTHER" id="PTHR24161:SF85">
    <property type="entry name" value="PALMITOYLTRANSFERASE HIP14"/>
    <property type="match status" value="1"/>
</dbReference>
<dbReference type="EMBL" id="CAMXCT030001480">
    <property type="protein sequence ID" value="CAL4777767.1"/>
    <property type="molecule type" value="Genomic_DNA"/>
</dbReference>